<comment type="caution">
    <text evidence="3">The sequence shown here is derived from an EMBL/GenBank/DDBJ whole genome shotgun (WGS) entry which is preliminary data.</text>
</comment>
<evidence type="ECO:0000256" key="2">
    <source>
        <dbReference type="SAM" id="MobiDB-lite"/>
    </source>
</evidence>
<feature type="compositionally biased region" description="Acidic residues" evidence="2">
    <location>
        <begin position="157"/>
        <end position="166"/>
    </location>
</feature>
<feature type="region of interest" description="Disordered" evidence="2">
    <location>
        <begin position="116"/>
        <end position="214"/>
    </location>
</feature>
<feature type="compositionally biased region" description="Basic and acidic residues" evidence="2">
    <location>
        <begin position="186"/>
        <end position="209"/>
    </location>
</feature>
<accession>A0ABQ5CT38</accession>
<keyword evidence="4" id="KW-1185">Reference proteome</keyword>
<dbReference type="Proteomes" id="UP001151760">
    <property type="component" value="Unassembled WGS sequence"/>
</dbReference>
<keyword evidence="1" id="KW-0175">Coiled coil</keyword>
<evidence type="ECO:0000313" key="4">
    <source>
        <dbReference type="Proteomes" id="UP001151760"/>
    </source>
</evidence>
<feature type="compositionally biased region" description="Acidic residues" evidence="2">
    <location>
        <begin position="43"/>
        <end position="55"/>
    </location>
</feature>
<name>A0ABQ5CT38_9ASTR</name>
<sequence length="800" mass="89191">MSTPVFFDTKISTQANGAQNFRVPVPLPKDPYEAIRQAYLDGTDTESETFEDPVETETHESPLTVAPPTSLPESTSSTLVPILCKTAQMVVRVPPVMSPGLSASMAEVAAMSESAFLEHDEDEDEDEDKEEDEEEDEEIEESLDSKSMSEDTKDEGSTTEDEDPAAWDESLAAGDEGPGMGVGSHGLDDESRGLDDKGHSVESDGFRLGEEEEAVPESQQQVVLVVGTAMSVPLGLGYGALRRQDLPLEKDYIDPEDGIVYIDVPAYPPPALPAQTPPSPEWSSGSLPISPSHSIIPLPISSPMIPLTIPSPVPTPTMAETEGFLTELGAQLEMDIGELFTRSGAVRDEIFSQRYRFRSLKHEQERVVRAALWHAISDTQGENQELQLQLAEERRARLELAEIVDSLERVVFPCVSALRLVTHDRADTHFLIRIGVRCDGYAYPVFVRLLDQMGTPTQYLCDYWSGWVRLPRCVKSKRQLSKFIQNKMGMSIRMKRLKDYVSRSVSLLEAAEAFKKANVEGEKKKSSEVITSKENTSKQKVSDEEPPTKKLKLLIPTSTIPLLIPSINPIPLKSFIQEHLLQPEVAKMMVKEFTNHLLKTTSSIYSTTPPKDLTPPREPTPPRDKSKGKGIATKDPLKEIIPFMEEGRSKHKMPNLRPFSTPDGQMTNEDVMAQAYKIAEYKAKRAKMIDEYNHQITHRADQLSNHKDQLESILPRKQLCGSPENKSKSNDILLQNLRAKFQWVLTQSKKLGVPPPTEVSTFENAIQRGTPEAEELFKKLKVTIEARDDTNQEEAASHLL</sequence>
<proteinExistence type="predicted"/>
<feature type="coiled-coil region" evidence="1">
    <location>
        <begin position="376"/>
        <end position="403"/>
    </location>
</feature>
<feature type="compositionally biased region" description="Acidic residues" evidence="2">
    <location>
        <begin position="119"/>
        <end position="142"/>
    </location>
</feature>
<feature type="region of interest" description="Disordered" evidence="2">
    <location>
        <begin position="43"/>
        <end position="75"/>
    </location>
</feature>
<reference evidence="3" key="2">
    <citation type="submission" date="2022-01" db="EMBL/GenBank/DDBJ databases">
        <authorList>
            <person name="Yamashiro T."/>
            <person name="Shiraishi A."/>
            <person name="Satake H."/>
            <person name="Nakayama K."/>
        </authorList>
    </citation>
    <scope>NUCLEOTIDE SEQUENCE</scope>
</reference>
<feature type="region of interest" description="Disordered" evidence="2">
    <location>
        <begin position="601"/>
        <end position="633"/>
    </location>
</feature>
<evidence type="ECO:0000313" key="3">
    <source>
        <dbReference type="EMBL" id="GJT30246.1"/>
    </source>
</evidence>
<protein>
    <submittedName>
        <fullName evidence="3">Uncharacterized protein</fullName>
    </submittedName>
</protein>
<dbReference type="EMBL" id="BQNB010014609">
    <property type="protein sequence ID" value="GJT30246.1"/>
    <property type="molecule type" value="Genomic_DNA"/>
</dbReference>
<feature type="compositionally biased region" description="Basic and acidic residues" evidence="2">
    <location>
        <begin position="143"/>
        <end position="156"/>
    </location>
</feature>
<evidence type="ECO:0000256" key="1">
    <source>
        <dbReference type="SAM" id="Coils"/>
    </source>
</evidence>
<feature type="region of interest" description="Disordered" evidence="2">
    <location>
        <begin position="524"/>
        <end position="547"/>
    </location>
</feature>
<gene>
    <name evidence="3" type="ORF">Tco_0910521</name>
</gene>
<organism evidence="3 4">
    <name type="scientific">Tanacetum coccineum</name>
    <dbReference type="NCBI Taxonomy" id="301880"/>
    <lineage>
        <taxon>Eukaryota</taxon>
        <taxon>Viridiplantae</taxon>
        <taxon>Streptophyta</taxon>
        <taxon>Embryophyta</taxon>
        <taxon>Tracheophyta</taxon>
        <taxon>Spermatophyta</taxon>
        <taxon>Magnoliopsida</taxon>
        <taxon>eudicotyledons</taxon>
        <taxon>Gunneridae</taxon>
        <taxon>Pentapetalae</taxon>
        <taxon>asterids</taxon>
        <taxon>campanulids</taxon>
        <taxon>Asterales</taxon>
        <taxon>Asteraceae</taxon>
        <taxon>Asteroideae</taxon>
        <taxon>Anthemideae</taxon>
        <taxon>Anthemidinae</taxon>
        <taxon>Tanacetum</taxon>
    </lineage>
</organism>
<feature type="compositionally biased region" description="Basic and acidic residues" evidence="2">
    <location>
        <begin position="535"/>
        <end position="547"/>
    </location>
</feature>
<reference evidence="3" key="1">
    <citation type="journal article" date="2022" name="Int. J. Mol. Sci.">
        <title>Draft Genome of Tanacetum Coccineum: Genomic Comparison of Closely Related Tanacetum-Family Plants.</title>
        <authorList>
            <person name="Yamashiro T."/>
            <person name="Shiraishi A."/>
            <person name="Nakayama K."/>
            <person name="Satake H."/>
        </authorList>
    </citation>
    <scope>NUCLEOTIDE SEQUENCE</scope>
</reference>